<dbReference type="Gene3D" id="2.160.20.10">
    <property type="entry name" value="Single-stranded right-handed beta-helix, Pectin lyase-like"/>
    <property type="match status" value="1"/>
</dbReference>
<evidence type="ECO:0000256" key="2">
    <source>
        <dbReference type="ARBA" id="ARBA00004613"/>
    </source>
</evidence>
<evidence type="ECO:0000256" key="4">
    <source>
        <dbReference type="ARBA" id="ARBA00022723"/>
    </source>
</evidence>
<evidence type="ECO:0008006" key="13">
    <source>
        <dbReference type="Google" id="ProtNLM"/>
    </source>
</evidence>
<comment type="similarity">
    <text evidence="8">Belongs to the polysaccharide lyase 9 family.</text>
</comment>
<dbReference type="InterPro" id="IPR012334">
    <property type="entry name" value="Pectin_lyas_fold"/>
</dbReference>
<evidence type="ECO:0000256" key="1">
    <source>
        <dbReference type="ARBA" id="ARBA00001913"/>
    </source>
</evidence>
<keyword evidence="7" id="KW-0456">Lyase</keyword>
<keyword evidence="6" id="KW-0106">Calcium</keyword>
<keyword evidence="4" id="KW-0479">Metal-binding</keyword>
<dbReference type="GO" id="GO:0046872">
    <property type="term" value="F:metal ion binding"/>
    <property type="evidence" value="ECO:0007669"/>
    <property type="project" value="UniProtKB-KW"/>
</dbReference>
<dbReference type="InterPro" id="IPR052052">
    <property type="entry name" value="Polysaccharide_Lyase_9"/>
</dbReference>
<comment type="subcellular location">
    <subcellularLocation>
        <location evidence="2">Secreted</location>
    </subcellularLocation>
</comment>
<reference evidence="11 12" key="2">
    <citation type="submission" date="2020-03" db="EMBL/GenBank/DDBJ databases">
        <authorList>
            <person name="Ichikawa N."/>
            <person name="Kimura A."/>
            <person name="Kitahashi Y."/>
            <person name="Uohara A."/>
        </authorList>
    </citation>
    <scope>NUCLEOTIDE SEQUENCE [LARGE SCALE GENOMIC DNA]</scope>
    <source>
        <strain evidence="11 12">NBRC 108638</strain>
    </source>
</reference>
<organism evidence="11 12">
    <name type="scientific">Phytohabitans rumicis</name>
    <dbReference type="NCBI Taxonomy" id="1076125"/>
    <lineage>
        <taxon>Bacteria</taxon>
        <taxon>Bacillati</taxon>
        <taxon>Actinomycetota</taxon>
        <taxon>Actinomycetes</taxon>
        <taxon>Micromonosporales</taxon>
        <taxon>Micromonosporaceae</taxon>
    </lineage>
</organism>
<dbReference type="InterPro" id="IPR006626">
    <property type="entry name" value="PbH1"/>
</dbReference>
<dbReference type="InterPro" id="IPR014284">
    <property type="entry name" value="RNA_pol_sigma-70_dom"/>
</dbReference>
<gene>
    <name evidence="11" type="ORF">Prum_008210</name>
</gene>
<comment type="caution">
    <text evidence="11">The sequence shown here is derived from an EMBL/GenBank/DDBJ whole genome shotgun (WGS) entry which is preliminary data.</text>
</comment>
<comment type="cofactor">
    <cofactor evidence="1">
        <name>Ca(2+)</name>
        <dbReference type="ChEBI" id="CHEBI:29108"/>
    </cofactor>
</comment>
<evidence type="ECO:0000256" key="7">
    <source>
        <dbReference type="ARBA" id="ARBA00023239"/>
    </source>
</evidence>
<dbReference type="SUPFAM" id="SSF51126">
    <property type="entry name" value="Pectin lyase-like"/>
    <property type="match status" value="1"/>
</dbReference>
<keyword evidence="5" id="KW-0732">Signal</keyword>
<accession>A0A6V8KXX8</accession>
<dbReference type="Gene3D" id="1.10.1740.10">
    <property type="match status" value="1"/>
</dbReference>
<evidence type="ECO:0000256" key="3">
    <source>
        <dbReference type="ARBA" id="ARBA00022525"/>
    </source>
</evidence>
<dbReference type="PANTHER" id="PTHR40088:SF1">
    <property type="entry name" value="PECTATE LYASE PEL9"/>
    <property type="match status" value="1"/>
</dbReference>
<sequence>MYPVTESQTEAARDIAELVARAQAGDRRALDDLIAGHLPVLYNVIGRGLNGHADVDDVVQETMLQVFRALPKLQEPERFRSWVVTIAYRQVQHHHRRQKRTLLGRHDPAEVADPGADFADRTVTELMLTGQRREVAEAARWLEPADRDLLSLWWQEAAGQLTRAELATALDVNPQHAAVRLQRMKAQLDVARMIVRALREVPMCGQLATAVRGWDGRPRPLWRKRLNRHVRGCDQCRGQQNGLIPPEKLLAGIGLVAMPAALQDSLRPVLEAAVPAVASAAAAGGHLLLGKLSLLDQLRNLLPSLSAKPVAAAATVTVIAAGGLTYTVLETPTPQARPPAVSPTAAQRALAPTPTAAPAPARTIASPTAAAAPPAVSGVLEADIYVAPNGSDGADGTLARPYATLGKAVAVARPGLTIALRGGTYRPAEPVTITISGTPDARITLSNYRDETPVIDASRVPADKWMITQQASHWTVQGLEIKNSKSHAYACLSCQYVTFRRLSIHDNVESGLTVRGANTIGNQVLDSDFFDNQGIGLGIKFGSGADNVIRGCRAYQNGDDGIDLGAFASPVTVQSNWAYGNGDGFVLGGGNPVASAAHVVRDNAAWDNTHHGFTDGTNPGRLQLTRNTSYHNGAAGYFIADAPATLRDNIGLANDADAKLGAGVQAAGNSWNGEGRTAAMFGSTDPTTARGPRRPDGGLPTTTFLTTNAGLGASMTR</sequence>
<dbReference type="InterPro" id="IPR011050">
    <property type="entry name" value="Pectin_lyase_fold/virulence"/>
</dbReference>
<dbReference type="GO" id="GO:0003700">
    <property type="term" value="F:DNA-binding transcription factor activity"/>
    <property type="evidence" value="ECO:0007669"/>
    <property type="project" value="InterPro"/>
</dbReference>
<dbReference type="Pfam" id="PF04542">
    <property type="entry name" value="Sigma70_r2"/>
    <property type="match status" value="1"/>
</dbReference>
<feature type="domain" description="RNA polymerase sigma-70 region 2" evidence="9">
    <location>
        <begin position="33"/>
        <end position="101"/>
    </location>
</feature>
<protein>
    <recommendedName>
        <fullName evidence="13">RNA polymerase sigma factor</fullName>
    </recommendedName>
</protein>
<dbReference type="PANTHER" id="PTHR40088">
    <property type="entry name" value="PECTATE LYASE (EUROFUNG)"/>
    <property type="match status" value="1"/>
</dbReference>
<evidence type="ECO:0000256" key="6">
    <source>
        <dbReference type="ARBA" id="ARBA00022837"/>
    </source>
</evidence>
<dbReference type="AlphaFoldDB" id="A0A6V8KXX8"/>
<dbReference type="Proteomes" id="UP000482960">
    <property type="component" value="Unassembled WGS sequence"/>
</dbReference>
<dbReference type="SMART" id="SM00710">
    <property type="entry name" value="PbH1"/>
    <property type="match status" value="7"/>
</dbReference>
<dbReference type="InterPro" id="IPR039448">
    <property type="entry name" value="Beta_helix"/>
</dbReference>
<dbReference type="NCBIfam" id="TIGR02937">
    <property type="entry name" value="sigma70-ECF"/>
    <property type="match status" value="1"/>
</dbReference>
<dbReference type="GO" id="GO:0016837">
    <property type="term" value="F:carbon-oxygen lyase activity, acting on polysaccharides"/>
    <property type="evidence" value="ECO:0007669"/>
    <property type="project" value="TreeGrafter"/>
</dbReference>
<reference evidence="11 12" key="1">
    <citation type="submission" date="2020-03" db="EMBL/GenBank/DDBJ databases">
        <title>Whole genome shotgun sequence of Phytohabitans rumicis NBRC 108638.</title>
        <authorList>
            <person name="Komaki H."/>
            <person name="Tamura T."/>
        </authorList>
    </citation>
    <scope>NUCLEOTIDE SEQUENCE [LARGE SCALE GENOMIC DNA]</scope>
    <source>
        <strain evidence="11 12">NBRC 108638</strain>
    </source>
</reference>
<evidence type="ECO:0000259" key="10">
    <source>
        <dbReference type="Pfam" id="PF13229"/>
    </source>
</evidence>
<dbReference type="InterPro" id="IPR013325">
    <property type="entry name" value="RNA_pol_sigma_r2"/>
</dbReference>
<evidence type="ECO:0000256" key="5">
    <source>
        <dbReference type="ARBA" id="ARBA00022729"/>
    </source>
</evidence>
<proteinExistence type="inferred from homology"/>
<keyword evidence="12" id="KW-1185">Reference proteome</keyword>
<dbReference type="EMBL" id="BLPG01000001">
    <property type="protein sequence ID" value="GFJ87179.1"/>
    <property type="molecule type" value="Genomic_DNA"/>
</dbReference>
<dbReference type="SUPFAM" id="SSF88946">
    <property type="entry name" value="Sigma2 domain of RNA polymerase sigma factors"/>
    <property type="match status" value="1"/>
</dbReference>
<evidence type="ECO:0000256" key="8">
    <source>
        <dbReference type="ARBA" id="ARBA00038263"/>
    </source>
</evidence>
<feature type="domain" description="Right handed beta helix" evidence="10">
    <location>
        <begin position="471"/>
        <end position="590"/>
    </location>
</feature>
<dbReference type="InterPro" id="IPR007627">
    <property type="entry name" value="RNA_pol_sigma70_r2"/>
</dbReference>
<evidence type="ECO:0000313" key="11">
    <source>
        <dbReference type="EMBL" id="GFJ87179.1"/>
    </source>
</evidence>
<keyword evidence="3" id="KW-0964">Secreted</keyword>
<evidence type="ECO:0000313" key="12">
    <source>
        <dbReference type="Proteomes" id="UP000482960"/>
    </source>
</evidence>
<name>A0A6V8KXX8_9ACTN</name>
<evidence type="ECO:0000259" key="9">
    <source>
        <dbReference type="Pfam" id="PF04542"/>
    </source>
</evidence>
<dbReference type="GO" id="GO:0005576">
    <property type="term" value="C:extracellular region"/>
    <property type="evidence" value="ECO:0007669"/>
    <property type="project" value="UniProtKB-SubCell"/>
</dbReference>
<dbReference type="Pfam" id="PF13229">
    <property type="entry name" value="Beta_helix"/>
    <property type="match status" value="1"/>
</dbReference>
<dbReference type="GO" id="GO:0006352">
    <property type="term" value="P:DNA-templated transcription initiation"/>
    <property type="evidence" value="ECO:0007669"/>
    <property type="project" value="InterPro"/>
</dbReference>